<dbReference type="EMBL" id="JANJYJ010000005">
    <property type="protein sequence ID" value="KAK3211685.1"/>
    <property type="molecule type" value="Genomic_DNA"/>
</dbReference>
<keyword evidence="3" id="KW-1185">Reference proteome</keyword>
<protein>
    <submittedName>
        <fullName evidence="2">Uncharacterized protein</fullName>
    </submittedName>
</protein>
<proteinExistence type="predicted"/>
<dbReference type="AlphaFoldDB" id="A0AAE0E5Y6"/>
<sequence length="69" mass="7696">MVSCSIQLNTDTPLESENQNTSFFEVNELGLFGVGLRSNIARNVELASYGEQRKSKQTPESGDEKDEKE</sequence>
<name>A0AAE0E5Y6_9ROSI</name>
<gene>
    <name evidence="2" type="ORF">Dsin_016391</name>
</gene>
<feature type="region of interest" description="Disordered" evidence="1">
    <location>
        <begin position="48"/>
        <end position="69"/>
    </location>
</feature>
<evidence type="ECO:0000313" key="3">
    <source>
        <dbReference type="Proteomes" id="UP001281410"/>
    </source>
</evidence>
<evidence type="ECO:0000256" key="1">
    <source>
        <dbReference type="SAM" id="MobiDB-lite"/>
    </source>
</evidence>
<reference evidence="2" key="1">
    <citation type="journal article" date="2023" name="Plant J.">
        <title>Genome sequences and population genomics provide insights into the demographic history, inbreeding, and mutation load of two 'living fossil' tree species of Dipteronia.</title>
        <authorList>
            <person name="Feng Y."/>
            <person name="Comes H.P."/>
            <person name="Chen J."/>
            <person name="Zhu S."/>
            <person name="Lu R."/>
            <person name="Zhang X."/>
            <person name="Li P."/>
            <person name="Qiu J."/>
            <person name="Olsen K.M."/>
            <person name="Qiu Y."/>
        </authorList>
    </citation>
    <scope>NUCLEOTIDE SEQUENCE</scope>
    <source>
        <strain evidence="2">NBL</strain>
    </source>
</reference>
<accession>A0AAE0E5Y6</accession>
<organism evidence="2 3">
    <name type="scientific">Dipteronia sinensis</name>
    <dbReference type="NCBI Taxonomy" id="43782"/>
    <lineage>
        <taxon>Eukaryota</taxon>
        <taxon>Viridiplantae</taxon>
        <taxon>Streptophyta</taxon>
        <taxon>Embryophyta</taxon>
        <taxon>Tracheophyta</taxon>
        <taxon>Spermatophyta</taxon>
        <taxon>Magnoliopsida</taxon>
        <taxon>eudicotyledons</taxon>
        <taxon>Gunneridae</taxon>
        <taxon>Pentapetalae</taxon>
        <taxon>rosids</taxon>
        <taxon>malvids</taxon>
        <taxon>Sapindales</taxon>
        <taxon>Sapindaceae</taxon>
        <taxon>Hippocastanoideae</taxon>
        <taxon>Acereae</taxon>
        <taxon>Dipteronia</taxon>
    </lineage>
</organism>
<evidence type="ECO:0000313" key="2">
    <source>
        <dbReference type="EMBL" id="KAK3211685.1"/>
    </source>
</evidence>
<comment type="caution">
    <text evidence="2">The sequence shown here is derived from an EMBL/GenBank/DDBJ whole genome shotgun (WGS) entry which is preliminary data.</text>
</comment>
<dbReference type="Proteomes" id="UP001281410">
    <property type="component" value="Unassembled WGS sequence"/>
</dbReference>